<evidence type="ECO:0000256" key="1">
    <source>
        <dbReference type="SAM" id="MobiDB-lite"/>
    </source>
</evidence>
<dbReference type="Proteomes" id="UP001054821">
    <property type="component" value="Chromosome 1"/>
</dbReference>
<sequence>MSNFSEPGERVDSVGPDRLPTASALITEDKPLGTLEEIPWWNMFSRDAACTAECTAMIVPLSVQRDVTGPCGTGPKKPVTQLGGLLCCK</sequence>
<keyword evidence="3" id="KW-1185">Reference proteome</keyword>
<reference evidence="2 3" key="1">
    <citation type="journal article" date="2022" name="G3 (Bethesda)">
        <title>Whole-genome sequence and methylome profiling of the almond [Prunus dulcis (Mill.) D.A. Webb] cultivar 'Nonpareil'.</title>
        <authorList>
            <person name="D'Amico-Willman K.M."/>
            <person name="Ouma W.Z."/>
            <person name="Meulia T."/>
            <person name="Sideli G.M."/>
            <person name="Gradziel T.M."/>
            <person name="Fresnedo-Ramirez J."/>
        </authorList>
    </citation>
    <scope>NUCLEOTIDE SEQUENCE [LARGE SCALE GENOMIC DNA]</scope>
    <source>
        <strain evidence="2">Clone GOH B32 T37-40</strain>
    </source>
</reference>
<feature type="region of interest" description="Disordered" evidence="1">
    <location>
        <begin position="1"/>
        <end position="22"/>
    </location>
</feature>
<accession>A0AAD4ZPF0</accession>
<evidence type="ECO:0000313" key="3">
    <source>
        <dbReference type="Proteomes" id="UP001054821"/>
    </source>
</evidence>
<proteinExistence type="predicted"/>
<organism evidence="2 3">
    <name type="scientific">Prunus dulcis</name>
    <name type="common">Almond</name>
    <name type="synonym">Amygdalus dulcis</name>
    <dbReference type="NCBI Taxonomy" id="3755"/>
    <lineage>
        <taxon>Eukaryota</taxon>
        <taxon>Viridiplantae</taxon>
        <taxon>Streptophyta</taxon>
        <taxon>Embryophyta</taxon>
        <taxon>Tracheophyta</taxon>
        <taxon>Spermatophyta</taxon>
        <taxon>Magnoliopsida</taxon>
        <taxon>eudicotyledons</taxon>
        <taxon>Gunneridae</taxon>
        <taxon>Pentapetalae</taxon>
        <taxon>rosids</taxon>
        <taxon>fabids</taxon>
        <taxon>Rosales</taxon>
        <taxon>Rosaceae</taxon>
        <taxon>Amygdaloideae</taxon>
        <taxon>Amygdaleae</taxon>
        <taxon>Prunus</taxon>
    </lineage>
</organism>
<dbReference type="AlphaFoldDB" id="A0AAD4ZPF0"/>
<dbReference type="EMBL" id="JAJFAZ020000001">
    <property type="protein sequence ID" value="KAI5351762.1"/>
    <property type="molecule type" value="Genomic_DNA"/>
</dbReference>
<gene>
    <name evidence="2" type="ORF">L3X38_004653</name>
</gene>
<protein>
    <submittedName>
        <fullName evidence="2">Uncharacterized protein</fullName>
    </submittedName>
</protein>
<evidence type="ECO:0000313" key="2">
    <source>
        <dbReference type="EMBL" id="KAI5351762.1"/>
    </source>
</evidence>
<name>A0AAD4ZPF0_PRUDU</name>
<comment type="caution">
    <text evidence="2">The sequence shown here is derived from an EMBL/GenBank/DDBJ whole genome shotgun (WGS) entry which is preliminary data.</text>
</comment>